<protein>
    <submittedName>
        <fullName evidence="19">Adhesion G protein-coupled receptor E2 isoform X1</fullName>
    </submittedName>
</protein>
<evidence type="ECO:0000256" key="3">
    <source>
        <dbReference type="ARBA" id="ARBA00006127"/>
    </source>
</evidence>
<keyword evidence="7 15" id="KW-0812">Transmembrane</keyword>
<evidence type="ECO:0000256" key="6">
    <source>
        <dbReference type="ARBA" id="ARBA00022536"/>
    </source>
</evidence>
<evidence type="ECO:0000256" key="2">
    <source>
        <dbReference type="ARBA" id="ARBA00004651"/>
    </source>
</evidence>
<dbReference type="Pfam" id="PF07645">
    <property type="entry name" value="EGF_CA"/>
    <property type="match status" value="1"/>
</dbReference>
<feature type="domain" description="EGF-like" evidence="16">
    <location>
        <begin position="112"/>
        <end position="155"/>
    </location>
</feature>
<evidence type="ECO:0000256" key="4">
    <source>
        <dbReference type="ARBA" id="ARBA00022475"/>
    </source>
</evidence>
<evidence type="ECO:0000256" key="5">
    <source>
        <dbReference type="ARBA" id="ARBA00022530"/>
    </source>
</evidence>
<dbReference type="Proteomes" id="UP001652741">
    <property type="component" value="Chromosome ssa05"/>
</dbReference>
<keyword evidence="18" id="KW-1185">Reference proteome</keyword>
<keyword evidence="19" id="KW-0675">Receptor</keyword>
<dbReference type="InterPro" id="IPR049883">
    <property type="entry name" value="NOTCH1_EGF-like"/>
</dbReference>
<keyword evidence="8" id="KW-0732">Signal</keyword>
<comment type="caution">
    <text evidence="14">Lacks conserved residue(s) required for the propagation of feature annotation.</text>
</comment>
<evidence type="ECO:0000256" key="1">
    <source>
        <dbReference type="ARBA" id="ARBA00004498"/>
    </source>
</evidence>
<keyword evidence="6 14" id="KW-0245">EGF-like domain</keyword>
<dbReference type="SMART" id="SM00179">
    <property type="entry name" value="EGF_CA"/>
    <property type="match status" value="3"/>
</dbReference>
<dbReference type="Gene3D" id="2.60.220.50">
    <property type="match status" value="1"/>
</dbReference>
<feature type="domain" description="EGF-like" evidence="16">
    <location>
        <begin position="156"/>
        <end position="198"/>
    </location>
</feature>
<evidence type="ECO:0000259" key="17">
    <source>
        <dbReference type="PROSITE" id="PS50221"/>
    </source>
</evidence>
<evidence type="ECO:0000256" key="15">
    <source>
        <dbReference type="SAM" id="Phobius"/>
    </source>
</evidence>
<dbReference type="SUPFAM" id="SSF57184">
    <property type="entry name" value="Growth factor receptor domain"/>
    <property type="match status" value="1"/>
</dbReference>
<evidence type="ECO:0000256" key="14">
    <source>
        <dbReference type="PROSITE-ProRule" id="PRU00076"/>
    </source>
</evidence>
<dbReference type="InterPro" id="IPR026823">
    <property type="entry name" value="cEGF"/>
</dbReference>
<dbReference type="InterPro" id="IPR013032">
    <property type="entry name" value="EGF-like_CS"/>
</dbReference>
<comment type="similarity">
    <text evidence="3">Belongs to the fibulin family.</text>
</comment>
<evidence type="ECO:0000256" key="11">
    <source>
        <dbReference type="ARBA" id="ARBA00023136"/>
    </source>
</evidence>
<dbReference type="Pfam" id="PF12662">
    <property type="entry name" value="cEGF"/>
    <property type="match status" value="1"/>
</dbReference>
<keyword evidence="5" id="KW-0272">Extracellular matrix</keyword>
<keyword evidence="4" id="KW-1003">Cell membrane</keyword>
<evidence type="ECO:0000313" key="18">
    <source>
        <dbReference type="Proteomes" id="UP001652741"/>
    </source>
</evidence>
<dbReference type="InterPro" id="IPR001881">
    <property type="entry name" value="EGF-like_Ca-bd_dom"/>
</dbReference>
<keyword evidence="13" id="KW-0325">Glycoprotein</keyword>
<evidence type="ECO:0000259" key="16">
    <source>
        <dbReference type="PROSITE" id="PS50026"/>
    </source>
</evidence>
<feature type="transmembrane region" description="Helical" evidence="15">
    <location>
        <begin position="463"/>
        <end position="486"/>
    </location>
</feature>
<keyword evidence="9" id="KW-0677">Repeat</keyword>
<keyword evidence="10 15" id="KW-1133">Transmembrane helix</keyword>
<dbReference type="InterPro" id="IPR046338">
    <property type="entry name" value="GAIN_dom_sf"/>
</dbReference>
<keyword evidence="11 15" id="KW-0472">Membrane</keyword>
<name>A0ABM3ESI4_SALSA</name>
<dbReference type="InterPro" id="IPR018097">
    <property type="entry name" value="EGF_Ca-bd_CS"/>
</dbReference>
<dbReference type="SMART" id="SM00181">
    <property type="entry name" value="EGF"/>
    <property type="match status" value="3"/>
</dbReference>
<dbReference type="PROSITE" id="PS00010">
    <property type="entry name" value="ASX_HYDROXYL"/>
    <property type="match status" value="3"/>
</dbReference>
<evidence type="ECO:0000256" key="7">
    <source>
        <dbReference type="ARBA" id="ARBA00022692"/>
    </source>
</evidence>
<evidence type="ECO:0000256" key="10">
    <source>
        <dbReference type="ARBA" id="ARBA00022989"/>
    </source>
</evidence>
<proteinExistence type="inferred from homology"/>
<evidence type="ECO:0000256" key="9">
    <source>
        <dbReference type="ARBA" id="ARBA00022737"/>
    </source>
</evidence>
<feature type="domain" description="GAIN-B" evidence="17">
    <location>
        <begin position="295"/>
        <end position="456"/>
    </location>
</feature>
<dbReference type="GeneID" id="106596785"/>
<keyword evidence="12" id="KW-1015">Disulfide bond</keyword>
<sequence>MLPNHYLELKPSCRVTLTHRLSESMGVIIYLLILALLKDYGHGVPQEGIAVYVFLGLLTSGATQQCLDIDECVESPDICGNWGTCRNAGCSYMCLCPNGFRNSGDRQTSCVEKDKCVESPDICGKWGTCLNQVGSYMCQCPNGFRNSGDRQTSCVDIDECNTDGVCGKRGICQNLIGSYWCECPAGFTNFGKNQTKCVELNCDQYETQPGQTLPGFDSFLSLLRNNCLVLNNSTLSGPTRPLSTGDVLLTLLVNTTDVLQLDLQSNGHRSSSEVTKLLKTIEISIRLIAPLLTENVTRIETNHTEVEILVRRDKTPPKGPVSLTNENTQLDTTWETVVGDDLNYPGFAFVVLLSYKNLDSLKDNTSRQNLQLMSSALTVSVSNSNTTNLPQPINLTFNNLQSSDVDPTCVYWSDENGPGVWSELGCTSVMSNSTHTVCSCSHLSTFALLKGIHQKKGSGQLSLVMWVGVFVALTCVVLSLITTLWCRFVSRKRRGGNRLKQDVQLNRK</sequence>
<dbReference type="InterPro" id="IPR057244">
    <property type="entry name" value="GAIN_B"/>
</dbReference>
<comment type="subcellular location">
    <subcellularLocation>
        <location evidence="2">Cell membrane</location>
        <topology evidence="2">Multi-pass membrane protein</topology>
    </subcellularLocation>
    <subcellularLocation>
        <location evidence="1">Secreted</location>
        <location evidence="1">Extracellular space</location>
        <location evidence="1">Extracellular matrix</location>
    </subcellularLocation>
</comment>
<dbReference type="PROSITE" id="PS50026">
    <property type="entry name" value="EGF_3"/>
    <property type="match status" value="2"/>
</dbReference>
<dbReference type="InterPro" id="IPR000203">
    <property type="entry name" value="GPS"/>
</dbReference>
<dbReference type="Pfam" id="PF01825">
    <property type="entry name" value="GPS"/>
    <property type="match status" value="1"/>
</dbReference>
<dbReference type="RefSeq" id="XP_045574023.1">
    <property type="nucleotide sequence ID" value="XM_045718067.1"/>
</dbReference>
<dbReference type="InterPro" id="IPR000152">
    <property type="entry name" value="EGF-type_Asp/Asn_hydroxyl_site"/>
</dbReference>
<gene>
    <name evidence="19" type="primary">LOC106596785</name>
</gene>
<dbReference type="CDD" id="cd00054">
    <property type="entry name" value="EGF_CA"/>
    <property type="match status" value="3"/>
</dbReference>
<evidence type="ECO:0000256" key="8">
    <source>
        <dbReference type="ARBA" id="ARBA00022729"/>
    </source>
</evidence>
<dbReference type="PANTHER" id="PTHR24050">
    <property type="entry name" value="PA14 DOMAIN-CONTAINING PROTEIN"/>
    <property type="match status" value="1"/>
</dbReference>
<evidence type="ECO:0000313" key="19">
    <source>
        <dbReference type="RefSeq" id="XP_045574023.1"/>
    </source>
</evidence>
<keyword evidence="5" id="KW-0964">Secreted</keyword>
<dbReference type="Gene3D" id="2.10.25.10">
    <property type="entry name" value="Laminin"/>
    <property type="match status" value="3"/>
</dbReference>
<reference evidence="19" key="1">
    <citation type="submission" date="2025-08" db="UniProtKB">
        <authorList>
            <consortium name="RefSeq"/>
        </authorList>
    </citation>
    <scope>IDENTIFICATION</scope>
</reference>
<accession>A0ABM3ESI4</accession>
<dbReference type="PROSITE" id="PS50221">
    <property type="entry name" value="GAIN_B"/>
    <property type="match status" value="1"/>
</dbReference>
<organism evidence="18 19">
    <name type="scientific">Salmo salar</name>
    <name type="common">Atlantic salmon</name>
    <dbReference type="NCBI Taxonomy" id="8030"/>
    <lineage>
        <taxon>Eukaryota</taxon>
        <taxon>Metazoa</taxon>
        <taxon>Chordata</taxon>
        <taxon>Craniata</taxon>
        <taxon>Vertebrata</taxon>
        <taxon>Euteleostomi</taxon>
        <taxon>Actinopterygii</taxon>
        <taxon>Neopterygii</taxon>
        <taxon>Teleostei</taxon>
        <taxon>Protacanthopterygii</taxon>
        <taxon>Salmoniformes</taxon>
        <taxon>Salmonidae</taxon>
        <taxon>Salmoninae</taxon>
        <taxon>Salmo</taxon>
    </lineage>
</organism>
<dbReference type="Pfam" id="PF12661">
    <property type="entry name" value="hEGF"/>
    <property type="match status" value="1"/>
</dbReference>
<dbReference type="InterPro" id="IPR009030">
    <property type="entry name" value="Growth_fac_rcpt_cys_sf"/>
</dbReference>
<evidence type="ECO:0000256" key="13">
    <source>
        <dbReference type="ARBA" id="ARBA00023180"/>
    </source>
</evidence>
<dbReference type="InterPro" id="IPR000742">
    <property type="entry name" value="EGF"/>
</dbReference>
<dbReference type="PANTHER" id="PTHR24050:SF28">
    <property type="entry name" value="UROMODULIN-LIKE"/>
    <property type="match status" value="1"/>
</dbReference>
<dbReference type="InterPro" id="IPR052235">
    <property type="entry name" value="Nephronectin_domain"/>
</dbReference>
<evidence type="ECO:0000256" key="12">
    <source>
        <dbReference type="ARBA" id="ARBA00023157"/>
    </source>
</evidence>
<dbReference type="PROSITE" id="PS01187">
    <property type="entry name" value="EGF_CA"/>
    <property type="match status" value="1"/>
</dbReference>
<dbReference type="SMART" id="SM00303">
    <property type="entry name" value="GPS"/>
    <property type="match status" value="1"/>
</dbReference>